<dbReference type="PIRSF" id="PIRSF005690">
    <property type="entry name" value="GerBA"/>
    <property type="match status" value="1"/>
</dbReference>
<keyword evidence="5" id="KW-0812">Transmembrane</keyword>
<gene>
    <name evidence="6" type="ORF">ACFSKK_05830</name>
</gene>
<name>A0ABW5BWD6_9BACI</name>
<dbReference type="Pfam" id="PF03323">
    <property type="entry name" value="GerA"/>
    <property type="match status" value="1"/>
</dbReference>
<feature type="transmembrane region" description="Helical" evidence="5">
    <location>
        <begin position="397"/>
        <end position="423"/>
    </location>
</feature>
<sequence length="443" mass="49456">MNSEKDQVVATIKEELKGSSDLVIQQLDAKEKKCEFYYISSICNKKKIHDNILTPFFEVEDMKSYKDYLLSLSGMKELNKEDNPVDLLIRGSMIISIEEMLLTMEIKEFVNKNIPETTIETTIQGPQTGFSEDLETNINILRHRYHQPTLVIEDEKVGKKTQLIINIIYDSKEVDLDVLKEFKDKLKGIDKDVVQSAGQLSRLISGKKAILFPTVVISERPDRIAYNLSKGKVIVLMEGTRFALILPSVFYDFMSSMDDLYQAKGISKFLLLLRYLGLAIALLLPAIYVGITAFNPELFRVQLALSIAGSRASVPYPAYIEVLFMLIMMELLTEASIRLPKAIGPTATTVGGLILGQAATEAGLVSNIMIIIVSAVAISNFVIPINEMGFAMRVTKYFLLAMATFTGLIGVIVALIGLIFYLVSLNSFGQPYLGVFLKENMKK</sequence>
<dbReference type="RefSeq" id="WP_379050554.1">
    <property type="nucleotide sequence ID" value="NZ_JBHUIK010000001.1"/>
</dbReference>
<evidence type="ECO:0000256" key="2">
    <source>
        <dbReference type="ARBA" id="ARBA00005278"/>
    </source>
</evidence>
<feature type="transmembrane region" description="Helical" evidence="5">
    <location>
        <begin position="233"/>
        <end position="251"/>
    </location>
</feature>
<feature type="transmembrane region" description="Helical" evidence="5">
    <location>
        <begin position="272"/>
        <end position="294"/>
    </location>
</feature>
<protein>
    <submittedName>
        <fullName evidence="6">Spore germination protein</fullName>
    </submittedName>
</protein>
<evidence type="ECO:0000313" key="6">
    <source>
        <dbReference type="EMBL" id="MFD2213235.1"/>
    </source>
</evidence>
<feature type="transmembrane region" description="Helical" evidence="5">
    <location>
        <begin position="364"/>
        <end position="385"/>
    </location>
</feature>
<evidence type="ECO:0000256" key="1">
    <source>
        <dbReference type="ARBA" id="ARBA00004141"/>
    </source>
</evidence>
<evidence type="ECO:0000256" key="5">
    <source>
        <dbReference type="SAM" id="Phobius"/>
    </source>
</evidence>
<keyword evidence="3 4" id="KW-0472">Membrane</keyword>
<keyword evidence="7" id="KW-1185">Reference proteome</keyword>
<keyword evidence="5" id="KW-1133">Transmembrane helix</keyword>
<dbReference type="EMBL" id="JBHUIK010000001">
    <property type="protein sequence ID" value="MFD2213235.1"/>
    <property type="molecule type" value="Genomic_DNA"/>
</dbReference>
<accession>A0ABW5BWD6</accession>
<organism evidence="6 7">
    <name type="scientific">Metabacillus endolithicus</name>
    <dbReference type="NCBI Taxonomy" id="1535204"/>
    <lineage>
        <taxon>Bacteria</taxon>
        <taxon>Bacillati</taxon>
        <taxon>Bacillota</taxon>
        <taxon>Bacilli</taxon>
        <taxon>Bacillales</taxon>
        <taxon>Bacillaceae</taxon>
        <taxon>Metabacillus</taxon>
    </lineage>
</organism>
<dbReference type="InterPro" id="IPR004995">
    <property type="entry name" value="Spore_Ger"/>
</dbReference>
<comment type="subcellular location">
    <subcellularLocation>
        <location evidence="4">Cell membrane</location>
    </subcellularLocation>
    <subcellularLocation>
        <location evidence="1">Membrane</location>
        <topology evidence="1">Multi-pass membrane protein</topology>
    </subcellularLocation>
</comment>
<evidence type="ECO:0000256" key="3">
    <source>
        <dbReference type="ARBA" id="ARBA00023136"/>
    </source>
</evidence>
<evidence type="ECO:0000313" key="7">
    <source>
        <dbReference type="Proteomes" id="UP001597318"/>
    </source>
</evidence>
<dbReference type="InterPro" id="IPR050768">
    <property type="entry name" value="UPF0353/GerABKA_families"/>
</dbReference>
<dbReference type="PANTHER" id="PTHR22550:SF5">
    <property type="entry name" value="LEUCINE ZIPPER PROTEIN 4"/>
    <property type="match status" value="1"/>
</dbReference>
<proteinExistence type="inferred from homology"/>
<comment type="similarity">
    <text evidence="2 4">Belongs to the GerABKA family.</text>
</comment>
<evidence type="ECO:0000256" key="4">
    <source>
        <dbReference type="PIRNR" id="PIRNR005690"/>
    </source>
</evidence>
<comment type="caution">
    <text evidence="6">The sequence shown here is derived from an EMBL/GenBank/DDBJ whole genome shotgun (WGS) entry which is preliminary data.</text>
</comment>
<dbReference type="Proteomes" id="UP001597318">
    <property type="component" value="Unassembled WGS sequence"/>
</dbReference>
<reference evidence="7" key="1">
    <citation type="journal article" date="2019" name="Int. J. Syst. Evol. Microbiol.">
        <title>The Global Catalogue of Microorganisms (GCM) 10K type strain sequencing project: providing services to taxonomists for standard genome sequencing and annotation.</title>
        <authorList>
            <consortium name="The Broad Institute Genomics Platform"/>
            <consortium name="The Broad Institute Genome Sequencing Center for Infectious Disease"/>
            <person name="Wu L."/>
            <person name="Ma J."/>
        </authorList>
    </citation>
    <scope>NUCLEOTIDE SEQUENCE [LARGE SCALE GENOMIC DNA]</scope>
    <source>
        <strain evidence="7">CGMCC 1.15474</strain>
    </source>
</reference>
<dbReference type="PANTHER" id="PTHR22550">
    <property type="entry name" value="SPORE GERMINATION PROTEIN"/>
    <property type="match status" value="1"/>
</dbReference>